<organism evidence="2 3">
    <name type="scientific">Tilletia horrida</name>
    <dbReference type="NCBI Taxonomy" id="155126"/>
    <lineage>
        <taxon>Eukaryota</taxon>
        <taxon>Fungi</taxon>
        <taxon>Dikarya</taxon>
        <taxon>Basidiomycota</taxon>
        <taxon>Ustilaginomycotina</taxon>
        <taxon>Exobasidiomycetes</taxon>
        <taxon>Tilletiales</taxon>
        <taxon>Tilletiaceae</taxon>
        <taxon>Tilletia</taxon>
    </lineage>
</organism>
<evidence type="ECO:0000313" key="3">
    <source>
        <dbReference type="Proteomes" id="UP001176521"/>
    </source>
</evidence>
<feature type="compositionally biased region" description="Basic and acidic residues" evidence="1">
    <location>
        <begin position="778"/>
        <end position="788"/>
    </location>
</feature>
<evidence type="ECO:0000313" key="2">
    <source>
        <dbReference type="EMBL" id="KAK0540444.1"/>
    </source>
</evidence>
<gene>
    <name evidence="2" type="ORF">OC842_000473</name>
</gene>
<feature type="compositionally biased region" description="Polar residues" evidence="1">
    <location>
        <begin position="190"/>
        <end position="205"/>
    </location>
</feature>
<feature type="compositionally biased region" description="Polar residues" evidence="1">
    <location>
        <begin position="424"/>
        <end position="445"/>
    </location>
</feature>
<accession>A0AAN6GJS0</accession>
<feature type="compositionally biased region" description="Basic residues" evidence="1">
    <location>
        <begin position="843"/>
        <end position="868"/>
    </location>
</feature>
<proteinExistence type="predicted"/>
<keyword evidence="3" id="KW-1185">Reference proteome</keyword>
<feature type="region of interest" description="Disordered" evidence="1">
    <location>
        <begin position="190"/>
        <end position="279"/>
    </location>
</feature>
<feature type="compositionally biased region" description="Basic and acidic residues" evidence="1">
    <location>
        <begin position="705"/>
        <end position="730"/>
    </location>
</feature>
<sequence>MVFDTQSHSSRRGHSAGKGPPPAASAAHGHSFLPSPSKGPRQLQCRKPAGMSLTPPPYASDAPQQDPSYHSVRRGKHFQDDDTESFIDKEGAIPYQPDADKAEEEPLPNQAAERLSVHGFHSRPNGTISSTYIELLFLKYETVRPLNNFDLHAELYRLAKESEARARSTLPPSRSPALGDSTLDTASTLYRLSADTTPRTGSTLETPEHMPPRSPVLLPSEMAQKSSSPSREHRNKPSVDTFDIRDQRDSSAFSRSSTSGRPLSRAWTATTSSKSNSGQDAFFQNVDASLSPTWLPPRSGDVRKAEKAQFQPGRILTLPVRTESTQAQAYQGRPADGVLTTPARMTDEPMPMILVQSEAQTVRDDLRPLNSTSETPRTRALHLAEVSHPEPVQAHPEPSNIKRLPPLPSSGPTAHGKAPESSRPDSTPSNASTHSLASKESSIHSSTHRRGLLYRIGHSIMHPHHHHHHHHDEHHHRASAAAQMVSAVQTEEQRQQAAAARKMYALSHLVGFALSPTSCKCRSAVQEIGKDGRPAVIQHLRRRHSVSCTLKLIQEPSQARTLAPPAVGQLRPGSTAGSVRTGHSVRASQGAPVSQYNKSRAHLPRHLYDERSSMTGSDDSLVSGTGSQASDSPSKSTRSSRRHGHHDDHGDHHHHHHHGFLSRASHFLHLDHLHLPHRHFHMPHFSHHHHHHDDDSHRGHGRGHHKDDGKHREDKHHYKDDGHHKKDGKQCGKHHCDHYDHDSHHGHGHGHGHQKGDGKHHHVDHHHKKDGKHRNKHHCDCCDHDSHHGHGHGHHKDDEKHHHDDHRHKKDGNHCDKHRCDHCDHDSHHGHGHGHHKDDEKHHDKHHCHNHHKHRHDKHHDDHHHRHHHGFFSRASHFLHLDHVHLPHPHFHLPHFHHHHHHHKDKDHHHHHHHHRDSHKDTDKVSTSTSASNSVQTLPYAYDHPQMDEGYYAHYYYRSGGHASASAVAKSPQRRRSLHDAPRGAGAGAGARDWLVQHRQGGGAVGQQQQQQQQQQK</sequence>
<dbReference type="EMBL" id="JAPDMQ010000013">
    <property type="protein sequence ID" value="KAK0540444.1"/>
    <property type="molecule type" value="Genomic_DNA"/>
</dbReference>
<feature type="compositionally biased region" description="Polar residues" evidence="1">
    <location>
        <begin position="267"/>
        <end position="279"/>
    </location>
</feature>
<dbReference type="AlphaFoldDB" id="A0AAN6GJS0"/>
<feature type="region of interest" description="Disordered" evidence="1">
    <location>
        <begin position="163"/>
        <end position="182"/>
    </location>
</feature>
<protein>
    <submittedName>
        <fullName evidence="2">Uncharacterized protein</fullName>
    </submittedName>
</protein>
<evidence type="ECO:0000256" key="1">
    <source>
        <dbReference type="SAM" id="MobiDB-lite"/>
    </source>
</evidence>
<feature type="region of interest" description="Disordered" evidence="1">
    <location>
        <begin position="387"/>
        <end position="448"/>
    </location>
</feature>
<feature type="region of interest" description="Disordered" evidence="1">
    <location>
        <begin position="463"/>
        <end position="483"/>
    </location>
</feature>
<dbReference type="Proteomes" id="UP001176521">
    <property type="component" value="Unassembled WGS sequence"/>
</dbReference>
<feature type="compositionally biased region" description="Basic and acidic residues" evidence="1">
    <location>
        <begin position="230"/>
        <end position="249"/>
    </location>
</feature>
<feature type="region of interest" description="Disordered" evidence="1">
    <location>
        <begin position="966"/>
        <end position="1017"/>
    </location>
</feature>
<feature type="compositionally biased region" description="Basic residues" evidence="1">
    <location>
        <begin position="463"/>
        <end position="478"/>
    </location>
</feature>
<feature type="compositionally biased region" description="Polar residues" evidence="1">
    <location>
        <begin position="925"/>
        <end position="937"/>
    </location>
</feature>
<feature type="compositionally biased region" description="Low complexity" evidence="1">
    <location>
        <begin position="1006"/>
        <end position="1017"/>
    </location>
</feature>
<feature type="compositionally biased region" description="Low complexity" evidence="1">
    <location>
        <begin position="250"/>
        <end position="261"/>
    </location>
</feature>
<reference evidence="2" key="1">
    <citation type="journal article" date="2023" name="PhytoFront">
        <title>Draft Genome Resources of Seven Strains of Tilletia horrida, Causal Agent of Kernel Smut of Rice.</title>
        <authorList>
            <person name="Khanal S."/>
            <person name="Antony Babu S."/>
            <person name="Zhou X.G."/>
        </authorList>
    </citation>
    <scope>NUCLEOTIDE SEQUENCE</scope>
    <source>
        <strain evidence="2">TX3</strain>
    </source>
</reference>
<feature type="region of interest" description="Disordered" evidence="1">
    <location>
        <begin position="893"/>
        <end position="940"/>
    </location>
</feature>
<comment type="caution">
    <text evidence="2">The sequence shown here is derived from an EMBL/GenBank/DDBJ whole genome shotgun (WGS) entry which is preliminary data.</text>
</comment>
<feature type="region of interest" description="Disordered" evidence="1">
    <location>
        <begin position="1"/>
        <end position="86"/>
    </location>
</feature>
<name>A0AAN6GJS0_9BASI</name>
<feature type="region of interest" description="Disordered" evidence="1">
    <location>
        <begin position="684"/>
        <end position="812"/>
    </location>
</feature>
<feature type="compositionally biased region" description="Basic residues" evidence="1">
    <location>
        <begin position="746"/>
        <end position="777"/>
    </location>
</feature>
<feature type="region of interest" description="Disordered" evidence="1">
    <location>
        <begin position="559"/>
        <end position="658"/>
    </location>
</feature>
<feature type="compositionally biased region" description="Polar residues" evidence="1">
    <location>
        <begin position="613"/>
        <end position="629"/>
    </location>
</feature>
<feature type="compositionally biased region" description="Basic residues" evidence="1">
    <location>
        <begin position="893"/>
        <end position="917"/>
    </location>
</feature>
<feature type="region of interest" description="Disordered" evidence="1">
    <location>
        <begin position="825"/>
        <end position="868"/>
    </location>
</feature>